<name>A0AAD4JH28_PERFH</name>
<dbReference type="AlphaFoldDB" id="A0AAD4JH28"/>
<dbReference type="Proteomes" id="UP001190926">
    <property type="component" value="Unassembled WGS sequence"/>
</dbReference>
<keyword evidence="3" id="KW-1185">Reference proteome</keyword>
<sequence length="230" mass="25779">MFSPDVPSEIDTSVLPEPKVVNNDAPNIENENEHVVDNIDTADSVSNHEASNEPSNNMIVSDSETSSTSENEHETLPEPKNLNNYQLARDRPRRNVTLPARYDDYNLSLRTKILISQATCISPRNSSSFSRENITNVNIKYPSVQSEKGCCNILHEVKICITVQFAQVATLGCLAIENATTLGCLAIENAFRVNEVEGYMRGYSCFKKGRILKMRSMKFGWIGRIVNDYL</sequence>
<reference evidence="2 3" key="1">
    <citation type="journal article" date="2021" name="Nat. Commun.">
        <title>Incipient diploidization of the medicinal plant Perilla within 10,000 years.</title>
        <authorList>
            <person name="Zhang Y."/>
            <person name="Shen Q."/>
            <person name="Leng L."/>
            <person name="Zhang D."/>
            <person name="Chen S."/>
            <person name="Shi Y."/>
            <person name="Ning Z."/>
            <person name="Chen S."/>
        </authorList>
    </citation>
    <scope>NUCLEOTIDE SEQUENCE [LARGE SCALE GENOMIC DNA]</scope>
    <source>
        <strain evidence="3">cv. PC099</strain>
    </source>
</reference>
<protein>
    <submittedName>
        <fullName evidence="2">Uncharacterized protein</fullName>
    </submittedName>
</protein>
<organism evidence="2 3">
    <name type="scientific">Perilla frutescens var. hirtella</name>
    <name type="common">Perilla citriodora</name>
    <name type="synonym">Perilla setoyensis</name>
    <dbReference type="NCBI Taxonomy" id="608512"/>
    <lineage>
        <taxon>Eukaryota</taxon>
        <taxon>Viridiplantae</taxon>
        <taxon>Streptophyta</taxon>
        <taxon>Embryophyta</taxon>
        <taxon>Tracheophyta</taxon>
        <taxon>Spermatophyta</taxon>
        <taxon>Magnoliopsida</taxon>
        <taxon>eudicotyledons</taxon>
        <taxon>Gunneridae</taxon>
        <taxon>Pentapetalae</taxon>
        <taxon>asterids</taxon>
        <taxon>lamiids</taxon>
        <taxon>Lamiales</taxon>
        <taxon>Lamiaceae</taxon>
        <taxon>Nepetoideae</taxon>
        <taxon>Elsholtzieae</taxon>
        <taxon>Perilla</taxon>
    </lineage>
</organism>
<evidence type="ECO:0000313" key="2">
    <source>
        <dbReference type="EMBL" id="KAH6832950.1"/>
    </source>
</evidence>
<comment type="caution">
    <text evidence="2">The sequence shown here is derived from an EMBL/GenBank/DDBJ whole genome shotgun (WGS) entry which is preliminary data.</text>
</comment>
<proteinExistence type="predicted"/>
<evidence type="ECO:0000256" key="1">
    <source>
        <dbReference type="SAM" id="MobiDB-lite"/>
    </source>
</evidence>
<accession>A0AAD4JH28</accession>
<feature type="region of interest" description="Disordered" evidence="1">
    <location>
        <begin position="1"/>
        <end position="80"/>
    </location>
</feature>
<evidence type="ECO:0000313" key="3">
    <source>
        <dbReference type="Proteomes" id="UP001190926"/>
    </source>
</evidence>
<dbReference type="EMBL" id="SDAM02000062">
    <property type="protein sequence ID" value="KAH6832950.1"/>
    <property type="molecule type" value="Genomic_DNA"/>
</dbReference>
<gene>
    <name evidence="2" type="ORF">C2S53_000493</name>
</gene>
<feature type="compositionally biased region" description="Polar residues" evidence="1">
    <location>
        <begin position="41"/>
        <end position="62"/>
    </location>
</feature>